<dbReference type="HOGENOM" id="CLU_120084_2_0_1"/>
<dbReference type="Gene3D" id="3.30.70.120">
    <property type="match status" value="1"/>
</dbReference>
<dbReference type="RefSeq" id="XP_007746178.1">
    <property type="nucleotide sequence ID" value="XM_007747988.1"/>
</dbReference>
<dbReference type="STRING" id="1182543.W9WNC4"/>
<evidence type="ECO:0000256" key="1">
    <source>
        <dbReference type="ARBA" id="ARBA00020998"/>
    </source>
</evidence>
<dbReference type="InterPro" id="IPR015867">
    <property type="entry name" value="N-reg_PII/ATP_PRibTrfase_C"/>
</dbReference>
<accession>W9WNC4</accession>
<evidence type="ECO:0000313" key="3">
    <source>
        <dbReference type="Proteomes" id="UP000019471"/>
    </source>
</evidence>
<sequence length="139" mass="14632">MSSHTGATSTTAAAAAASSTDDKTIYKLTFYVPPANTQACLSALWATGAGTWPNNDDDDDDGPALYTDTAFISRGTGQFKPSAAANPHIGAPGQVEHVEEDRVEMVVVGTPTCRAAVQALRKAHPYEVIALFVARCEDF</sequence>
<dbReference type="PANTHER" id="PTHR41774:SF1">
    <property type="entry name" value="NGG1P INTERACTING FACTOR NIF3"/>
    <property type="match status" value="1"/>
</dbReference>
<gene>
    <name evidence="2" type="ORF">A1O5_07399</name>
</gene>
<comment type="caution">
    <text evidence="2">The sequence shown here is derived from an EMBL/GenBank/DDBJ whole genome shotgun (WGS) entry which is preliminary data.</text>
</comment>
<dbReference type="Proteomes" id="UP000019471">
    <property type="component" value="Unassembled WGS sequence"/>
</dbReference>
<dbReference type="OrthoDB" id="15981at2759"/>
<dbReference type="InterPro" id="IPR036069">
    <property type="entry name" value="DUF34/NIF3_sf"/>
</dbReference>
<name>W9WNC4_9EURO</name>
<protein>
    <recommendedName>
        <fullName evidence="1">ATP phosphoribosyltransferase</fullName>
    </recommendedName>
</protein>
<proteinExistence type="predicted"/>
<evidence type="ECO:0000313" key="2">
    <source>
        <dbReference type="EMBL" id="EXJ69363.1"/>
    </source>
</evidence>
<reference evidence="2 3" key="1">
    <citation type="submission" date="2013-03" db="EMBL/GenBank/DDBJ databases">
        <title>The Genome Sequence of Cladophialophora psammophila CBS 110553.</title>
        <authorList>
            <consortium name="The Broad Institute Genomics Platform"/>
            <person name="Cuomo C."/>
            <person name="de Hoog S."/>
            <person name="Gorbushina A."/>
            <person name="Walker B."/>
            <person name="Young S.K."/>
            <person name="Zeng Q."/>
            <person name="Gargeya S."/>
            <person name="Fitzgerald M."/>
            <person name="Haas B."/>
            <person name="Abouelleil A."/>
            <person name="Allen A.W."/>
            <person name="Alvarado L."/>
            <person name="Arachchi H.M."/>
            <person name="Berlin A.M."/>
            <person name="Chapman S.B."/>
            <person name="Gainer-Dewar J."/>
            <person name="Goldberg J."/>
            <person name="Griggs A."/>
            <person name="Gujja S."/>
            <person name="Hansen M."/>
            <person name="Howarth C."/>
            <person name="Imamovic A."/>
            <person name="Ireland A."/>
            <person name="Larimer J."/>
            <person name="McCowan C."/>
            <person name="Murphy C."/>
            <person name="Pearson M."/>
            <person name="Poon T.W."/>
            <person name="Priest M."/>
            <person name="Roberts A."/>
            <person name="Saif S."/>
            <person name="Shea T."/>
            <person name="Sisk P."/>
            <person name="Sykes S."/>
            <person name="Wortman J."/>
            <person name="Nusbaum C."/>
            <person name="Birren B."/>
        </authorList>
    </citation>
    <scope>NUCLEOTIDE SEQUENCE [LARGE SCALE GENOMIC DNA]</scope>
    <source>
        <strain evidence="2 3">CBS 110553</strain>
    </source>
</reference>
<dbReference type="eggNOG" id="ENOG502S6WE">
    <property type="taxonomic scope" value="Eukaryota"/>
</dbReference>
<dbReference type="SUPFAM" id="SSF102705">
    <property type="entry name" value="NIF3 (NGG1p interacting factor 3)-like"/>
    <property type="match status" value="1"/>
</dbReference>
<dbReference type="EMBL" id="AMGX01000011">
    <property type="protein sequence ID" value="EXJ69363.1"/>
    <property type="molecule type" value="Genomic_DNA"/>
</dbReference>
<dbReference type="PANTHER" id="PTHR41774">
    <property type="match status" value="1"/>
</dbReference>
<dbReference type="AlphaFoldDB" id="W9WNC4"/>
<keyword evidence="3" id="KW-1185">Reference proteome</keyword>
<dbReference type="GeneID" id="19192105"/>
<organism evidence="2 3">
    <name type="scientific">Cladophialophora psammophila CBS 110553</name>
    <dbReference type="NCBI Taxonomy" id="1182543"/>
    <lineage>
        <taxon>Eukaryota</taxon>
        <taxon>Fungi</taxon>
        <taxon>Dikarya</taxon>
        <taxon>Ascomycota</taxon>
        <taxon>Pezizomycotina</taxon>
        <taxon>Eurotiomycetes</taxon>
        <taxon>Chaetothyriomycetidae</taxon>
        <taxon>Chaetothyriales</taxon>
        <taxon>Herpotrichiellaceae</taxon>
        <taxon>Cladophialophora</taxon>
    </lineage>
</organism>